<dbReference type="InterPro" id="IPR032447">
    <property type="entry name" value="Cyclin-A_N"/>
</dbReference>
<dbReference type="Pfam" id="PF00134">
    <property type="entry name" value="Cyclin_N"/>
    <property type="match status" value="1"/>
</dbReference>
<organism evidence="8 9">
    <name type="scientific">Eleutherodactylus coqui</name>
    <name type="common">Puerto Rican coqui</name>
    <dbReference type="NCBI Taxonomy" id="57060"/>
    <lineage>
        <taxon>Eukaryota</taxon>
        <taxon>Metazoa</taxon>
        <taxon>Chordata</taxon>
        <taxon>Craniata</taxon>
        <taxon>Vertebrata</taxon>
        <taxon>Euteleostomi</taxon>
        <taxon>Amphibia</taxon>
        <taxon>Batrachia</taxon>
        <taxon>Anura</taxon>
        <taxon>Neobatrachia</taxon>
        <taxon>Hyloidea</taxon>
        <taxon>Eleutherodactylidae</taxon>
        <taxon>Eleutherodactylinae</taxon>
        <taxon>Eleutherodactylus</taxon>
        <taxon>Eleutherodactylus</taxon>
    </lineage>
</organism>
<evidence type="ECO:0000259" key="7">
    <source>
        <dbReference type="SMART" id="SM00385"/>
    </source>
</evidence>
<dbReference type="Pfam" id="PF16500">
    <property type="entry name" value="Cyclin_N2"/>
    <property type="match status" value="1"/>
</dbReference>
<dbReference type="InterPro" id="IPR004367">
    <property type="entry name" value="Cyclin_C-dom"/>
</dbReference>
<dbReference type="InterPro" id="IPR036915">
    <property type="entry name" value="Cyclin-like_sf"/>
</dbReference>
<evidence type="ECO:0000313" key="8">
    <source>
        <dbReference type="EMBL" id="KAG9491954.1"/>
    </source>
</evidence>
<dbReference type="InterPro" id="IPR048258">
    <property type="entry name" value="Cyclins_cyclin-box"/>
</dbReference>
<name>A0A8J6FSE6_ELECQ</name>
<feature type="domain" description="Cyclin-like" evidence="7">
    <location>
        <begin position="206"/>
        <end position="290"/>
    </location>
</feature>
<dbReference type="SUPFAM" id="SSF47954">
    <property type="entry name" value="Cyclin-like"/>
    <property type="match status" value="2"/>
</dbReference>
<evidence type="ECO:0000256" key="1">
    <source>
        <dbReference type="ARBA" id="ARBA00006955"/>
    </source>
</evidence>
<keyword evidence="5" id="KW-0131">Cell cycle</keyword>
<evidence type="ECO:0000256" key="6">
    <source>
        <dbReference type="RuleBase" id="RU000383"/>
    </source>
</evidence>
<dbReference type="InterPro" id="IPR006671">
    <property type="entry name" value="Cyclin_N"/>
</dbReference>
<dbReference type="InterPro" id="IPR013763">
    <property type="entry name" value="Cyclin-like_dom"/>
</dbReference>
<comment type="caution">
    <text evidence="8">The sequence shown here is derived from an EMBL/GenBank/DDBJ whole genome shotgun (WGS) entry which is preliminary data.</text>
</comment>
<dbReference type="GO" id="GO:0051301">
    <property type="term" value="P:cell division"/>
    <property type="evidence" value="ECO:0007669"/>
    <property type="project" value="UniProtKB-KW"/>
</dbReference>
<dbReference type="Pfam" id="PF02984">
    <property type="entry name" value="Cyclin_C"/>
    <property type="match status" value="1"/>
</dbReference>
<sequence length="350" mass="39297">MHQNRKSTINVAGNSGLGGFYGYQENLVLPKVDTMVQSKLLPPQMQRTVFGVLSENDQRQRTLSLGAAPAKPVSGVENMAPLGGKLFFANAALAPPKPCFTIYADEPEENQENCSLELQSFEAAEADIKQKLHLILDAASPMITDTSLQCEPEVASESDPEAAVVAEYITEIHQCLREAELKHRPKPYYMRKQPDITSSMRTILVDWLAEVQEEYKLRSETLFLAINYLDRFLSCMSVLRGKLQLVGTAAILLASKYEEICPPEIEEFVYITDDTYTKKQLLRMEHLLLKPETLQDFTGYSLSDLAPCLVDLHRTSLNAPHQAQQAIRERYKSPMYMQASLMPLPATLPL</sequence>
<comment type="similarity">
    <text evidence="1">Belongs to the cyclin family. Cyclin AB subfamily.</text>
</comment>
<keyword evidence="4 6" id="KW-0195">Cyclin</keyword>
<keyword evidence="2" id="KW-0132">Cell division</keyword>
<proteinExistence type="inferred from homology"/>
<accession>A0A8J6FSE6</accession>
<dbReference type="Gene3D" id="1.10.472.10">
    <property type="entry name" value="Cyclin-like"/>
    <property type="match status" value="1"/>
</dbReference>
<keyword evidence="9" id="KW-1185">Reference proteome</keyword>
<dbReference type="AlphaFoldDB" id="A0A8J6FSE6"/>
<dbReference type="PANTHER" id="PTHR10177">
    <property type="entry name" value="CYCLINS"/>
    <property type="match status" value="1"/>
</dbReference>
<evidence type="ECO:0000256" key="5">
    <source>
        <dbReference type="ARBA" id="ARBA00023306"/>
    </source>
</evidence>
<reference evidence="8" key="1">
    <citation type="thesis" date="2020" institute="ProQuest LLC" country="789 East Eisenhower Parkway, Ann Arbor, MI, USA">
        <title>Comparative Genomics and Chromosome Evolution.</title>
        <authorList>
            <person name="Mudd A.B."/>
        </authorList>
    </citation>
    <scope>NUCLEOTIDE SEQUENCE</scope>
    <source>
        <strain evidence="8">HN-11 Male</strain>
        <tissue evidence="8">Kidney and liver</tissue>
    </source>
</reference>
<evidence type="ECO:0000256" key="3">
    <source>
        <dbReference type="ARBA" id="ARBA00022776"/>
    </source>
</evidence>
<keyword evidence="3" id="KW-0498">Mitosis</keyword>
<evidence type="ECO:0000256" key="4">
    <source>
        <dbReference type="ARBA" id="ARBA00023127"/>
    </source>
</evidence>
<dbReference type="FunFam" id="1.10.472.10:FF:000001">
    <property type="entry name" value="G2/mitotic-specific cyclin"/>
    <property type="match status" value="1"/>
</dbReference>
<protein>
    <recommendedName>
        <fullName evidence="7">Cyclin-like domain-containing protein</fullName>
    </recommendedName>
</protein>
<dbReference type="SMART" id="SM00385">
    <property type="entry name" value="CYCLIN"/>
    <property type="match status" value="1"/>
</dbReference>
<dbReference type="EMBL" id="WNTK01000001">
    <property type="protein sequence ID" value="KAG9491954.1"/>
    <property type="molecule type" value="Genomic_DNA"/>
</dbReference>
<evidence type="ECO:0000256" key="2">
    <source>
        <dbReference type="ARBA" id="ARBA00022618"/>
    </source>
</evidence>
<dbReference type="OrthoDB" id="5590282at2759"/>
<evidence type="ECO:0000313" key="9">
    <source>
        <dbReference type="Proteomes" id="UP000770717"/>
    </source>
</evidence>
<dbReference type="PROSITE" id="PS00292">
    <property type="entry name" value="CYCLINS"/>
    <property type="match status" value="1"/>
</dbReference>
<gene>
    <name evidence="8" type="ORF">GDO78_000453</name>
</gene>
<dbReference type="InterPro" id="IPR039361">
    <property type="entry name" value="Cyclin"/>
</dbReference>
<dbReference type="Proteomes" id="UP000770717">
    <property type="component" value="Unassembled WGS sequence"/>
</dbReference>